<dbReference type="KEGG" id="ypac:CEW88_19675"/>
<organism evidence="1 2">
    <name type="scientific">Alloyangia pacifica</name>
    <dbReference type="NCBI Taxonomy" id="311180"/>
    <lineage>
        <taxon>Bacteria</taxon>
        <taxon>Pseudomonadati</taxon>
        <taxon>Pseudomonadota</taxon>
        <taxon>Alphaproteobacteria</taxon>
        <taxon>Rhodobacterales</taxon>
        <taxon>Roseobacteraceae</taxon>
        <taxon>Alloyangia</taxon>
    </lineage>
</organism>
<evidence type="ECO:0000313" key="1">
    <source>
        <dbReference type="EMBL" id="AWI85984.1"/>
    </source>
</evidence>
<gene>
    <name evidence="1" type="ORF">CEW88_19675</name>
</gene>
<dbReference type="AlphaFoldDB" id="A0A2U8HJH2"/>
<evidence type="ECO:0000313" key="2">
    <source>
        <dbReference type="Proteomes" id="UP000244915"/>
    </source>
</evidence>
<protein>
    <submittedName>
        <fullName evidence="1">Uncharacterized protein</fullName>
    </submittedName>
</protein>
<proteinExistence type="predicted"/>
<geneLocation type="plasmid" evidence="1 2">
    <name>unnamed1</name>
</geneLocation>
<reference evidence="1 2" key="1">
    <citation type="submission" date="2017-06" db="EMBL/GenBank/DDBJ databases">
        <title>Yangia sp. YSBP01 complete genome sequence.</title>
        <authorList>
            <person name="Woo J.-H."/>
            <person name="Kim H.-S."/>
        </authorList>
    </citation>
    <scope>NUCLEOTIDE SEQUENCE [LARGE SCALE GENOMIC DNA]</scope>
    <source>
        <strain evidence="1 2">YSBP01</strain>
        <plasmid evidence="1 2">unnamed1</plasmid>
    </source>
</reference>
<sequence>MHSEHTANLSLSVRASAFGDAKRTNALLDRLTLRSHMLETRNGCLHFGGNAAAAARKRGGDAYPDPNMRRAAQCKVVPPRRPPVP</sequence>
<accession>A0A2U8HJH2</accession>
<name>A0A2U8HJH2_9RHOB</name>
<dbReference type="EMBL" id="CP022191">
    <property type="protein sequence ID" value="AWI85984.1"/>
    <property type="molecule type" value="Genomic_DNA"/>
</dbReference>
<keyword evidence="1" id="KW-0614">Plasmid</keyword>
<dbReference type="Proteomes" id="UP000244915">
    <property type="component" value="Plasmid unnamed1"/>
</dbReference>